<keyword evidence="2" id="KW-0547">Nucleotide-binding</keyword>
<dbReference type="InterPro" id="IPR050339">
    <property type="entry name" value="CC_SR_Kinase"/>
</dbReference>
<evidence type="ECO:0000256" key="1">
    <source>
        <dbReference type="ARBA" id="ARBA00022679"/>
    </source>
</evidence>
<dbReference type="PANTHER" id="PTHR11042:SF91">
    <property type="entry name" value="EUKARYOTIC TRANSLATION INITIATION FACTOR 2-ALPHA KINASE"/>
    <property type="match status" value="1"/>
</dbReference>
<dbReference type="InterPro" id="IPR011009">
    <property type="entry name" value="Kinase-like_dom_sf"/>
</dbReference>
<dbReference type="PROSITE" id="PS50011">
    <property type="entry name" value="PROTEIN_KINASE_DOM"/>
    <property type="match status" value="1"/>
</dbReference>
<organism evidence="7">
    <name type="scientific">Medioppia subpectinata</name>
    <dbReference type="NCBI Taxonomy" id="1979941"/>
    <lineage>
        <taxon>Eukaryota</taxon>
        <taxon>Metazoa</taxon>
        <taxon>Ecdysozoa</taxon>
        <taxon>Arthropoda</taxon>
        <taxon>Chelicerata</taxon>
        <taxon>Arachnida</taxon>
        <taxon>Acari</taxon>
        <taxon>Acariformes</taxon>
        <taxon>Sarcoptiformes</taxon>
        <taxon>Oribatida</taxon>
        <taxon>Brachypylina</taxon>
        <taxon>Oppioidea</taxon>
        <taxon>Oppiidae</taxon>
        <taxon>Medioppia</taxon>
    </lineage>
</organism>
<dbReference type="EMBL" id="CAJPIZ010011785">
    <property type="protein sequence ID" value="CAG2113349.1"/>
    <property type="molecule type" value="Genomic_DNA"/>
</dbReference>
<keyword evidence="1" id="KW-0808">Transferase</keyword>
<proteinExistence type="inferred from homology"/>
<dbReference type="SUPFAM" id="SSF56112">
    <property type="entry name" value="Protein kinase-like (PK-like)"/>
    <property type="match status" value="1"/>
</dbReference>
<dbReference type="OrthoDB" id="5987198at2759"/>
<dbReference type="Gene3D" id="1.10.510.10">
    <property type="entry name" value="Transferase(Phosphotransferase) domain 1"/>
    <property type="match status" value="1"/>
</dbReference>
<dbReference type="EMBL" id="OC866360">
    <property type="protein sequence ID" value="CAD7632919.1"/>
    <property type="molecule type" value="Genomic_DNA"/>
</dbReference>
<feature type="domain" description="Protein kinase" evidence="6">
    <location>
        <begin position="1"/>
        <end position="220"/>
    </location>
</feature>
<name>A0A7R9L2T9_9ACAR</name>
<evidence type="ECO:0000313" key="7">
    <source>
        <dbReference type="EMBL" id="CAD7632919.1"/>
    </source>
</evidence>
<evidence type="ECO:0000256" key="5">
    <source>
        <dbReference type="ARBA" id="ARBA00037982"/>
    </source>
</evidence>
<comment type="similarity">
    <text evidence="5">Belongs to the protein kinase superfamily. Ser/Thr protein kinase family. GCN2 subfamily.</text>
</comment>
<evidence type="ECO:0000256" key="3">
    <source>
        <dbReference type="ARBA" id="ARBA00022777"/>
    </source>
</evidence>
<evidence type="ECO:0000259" key="6">
    <source>
        <dbReference type="PROSITE" id="PS50011"/>
    </source>
</evidence>
<dbReference type="PANTHER" id="PTHR11042">
    <property type="entry name" value="EUKARYOTIC TRANSLATION INITIATION FACTOR 2-ALPHA KINASE EIF2-ALPHA KINASE -RELATED"/>
    <property type="match status" value="1"/>
</dbReference>
<dbReference type="InterPro" id="IPR009091">
    <property type="entry name" value="RCC1/BLIP-II"/>
</dbReference>
<evidence type="ECO:0000256" key="4">
    <source>
        <dbReference type="ARBA" id="ARBA00022840"/>
    </source>
</evidence>
<dbReference type="SMART" id="SM00220">
    <property type="entry name" value="S_TKc"/>
    <property type="match status" value="1"/>
</dbReference>
<dbReference type="GO" id="GO:0004694">
    <property type="term" value="F:eukaryotic translation initiation factor 2alpha kinase activity"/>
    <property type="evidence" value="ECO:0007669"/>
    <property type="project" value="TreeGrafter"/>
</dbReference>
<dbReference type="InterPro" id="IPR000719">
    <property type="entry name" value="Prot_kinase_dom"/>
</dbReference>
<dbReference type="GO" id="GO:0005634">
    <property type="term" value="C:nucleus"/>
    <property type="evidence" value="ECO:0007669"/>
    <property type="project" value="TreeGrafter"/>
</dbReference>
<keyword evidence="4" id="KW-0067">ATP-binding</keyword>
<dbReference type="GO" id="GO:0005737">
    <property type="term" value="C:cytoplasm"/>
    <property type="evidence" value="ECO:0007669"/>
    <property type="project" value="TreeGrafter"/>
</dbReference>
<gene>
    <name evidence="7" type="ORF">OSB1V03_LOCUS13318</name>
</gene>
<dbReference type="Proteomes" id="UP000759131">
    <property type="component" value="Unassembled WGS sequence"/>
</dbReference>
<dbReference type="Pfam" id="PF00069">
    <property type="entry name" value="Pkinase"/>
    <property type="match status" value="1"/>
</dbReference>
<dbReference type="AlphaFoldDB" id="A0A7R9L2T9"/>
<keyword evidence="8" id="KW-1185">Reference proteome</keyword>
<dbReference type="Gene3D" id="2.130.10.30">
    <property type="entry name" value="Regulator of chromosome condensation 1/beta-lactamase-inhibitor protein II"/>
    <property type="match status" value="1"/>
</dbReference>
<accession>A0A7R9L2T9</accession>
<sequence length="220" mass="25183">DEKGKNILFVTTSDRVYGLGSNSEGVLGLGHNRPIHTPEEFIIGLDFVLVLNSDQQMFGWETNRRPNYREMFEQLIGLGSGAFGDVFKKQLFGKIMTEFEYYISYEIFKQLVESVEYLHKNNIIHRDLKPDNVLIVNKTLWNRQRFIMLCDFGLSKEVKALSDGYNQSNAKHTADVALYMAPEAQFGTDYNHLIDVYSLALIGAKIFGFDSDDIRDGVYI</sequence>
<reference evidence="7" key="1">
    <citation type="submission" date="2020-11" db="EMBL/GenBank/DDBJ databases">
        <authorList>
            <person name="Tran Van P."/>
        </authorList>
    </citation>
    <scope>NUCLEOTIDE SEQUENCE</scope>
</reference>
<keyword evidence="3" id="KW-0418">Kinase</keyword>
<dbReference type="SUPFAM" id="SSF50985">
    <property type="entry name" value="RCC1/BLIP-II"/>
    <property type="match status" value="1"/>
</dbReference>
<evidence type="ECO:0000256" key="2">
    <source>
        <dbReference type="ARBA" id="ARBA00022741"/>
    </source>
</evidence>
<dbReference type="CDD" id="cd00180">
    <property type="entry name" value="PKc"/>
    <property type="match status" value="1"/>
</dbReference>
<protein>
    <recommendedName>
        <fullName evidence="6">Protein kinase domain-containing protein</fullName>
    </recommendedName>
</protein>
<feature type="non-terminal residue" evidence="7">
    <location>
        <position position="220"/>
    </location>
</feature>
<evidence type="ECO:0000313" key="8">
    <source>
        <dbReference type="Proteomes" id="UP000759131"/>
    </source>
</evidence>
<dbReference type="GO" id="GO:0005524">
    <property type="term" value="F:ATP binding"/>
    <property type="evidence" value="ECO:0007669"/>
    <property type="project" value="UniProtKB-KW"/>
</dbReference>
<dbReference type="PROSITE" id="PS00108">
    <property type="entry name" value="PROTEIN_KINASE_ST"/>
    <property type="match status" value="1"/>
</dbReference>
<dbReference type="InterPro" id="IPR008271">
    <property type="entry name" value="Ser/Thr_kinase_AS"/>
</dbReference>